<accession>A0AAQ3PNK1</accession>
<keyword evidence="2" id="KW-1185">Reference proteome</keyword>
<gene>
    <name evidence="1" type="ORF">U9M48_004729</name>
</gene>
<evidence type="ECO:0000313" key="1">
    <source>
        <dbReference type="EMBL" id="WVZ53840.1"/>
    </source>
</evidence>
<evidence type="ECO:0000313" key="2">
    <source>
        <dbReference type="Proteomes" id="UP001341281"/>
    </source>
</evidence>
<protein>
    <submittedName>
        <fullName evidence="1">Uncharacterized protein</fullName>
    </submittedName>
</protein>
<reference evidence="1 2" key="1">
    <citation type="submission" date="2024-02" db="EMBL/GenBank/DDBJ databases">
        <title>High-quality chromosome-scale genome assembly of Pensacola bahiagrass (Paspalum notatum Flugge var. saurae).</title>
        <authorList>
            <person name="Vega J.M."/>
            <person name="Podio M."/>
            <person name="Orjuela J."/>
            <person name="Siena L.A."/>
            <person name="Pessino S.C."/>
            <person name="Combes M.C."/>
            <person name="Mariac C."/>
            <person name="Albertini E."/>
            <person name="Pupilli F."/>
            <person name="Ortiz J.P.A."/>
            <person name="Leblanc O."/>
        </authorList>
    </citation>
    <scope>NUCLEOTIDE SEQUENCE [LARGE SCALE GENOMIC DNA]</scope>
    <source>
        <strain evidence="1">R1</strain>
        <tissue evidence="1">Leaf</tissue>
    </source>
</reference>
<dbReference type="AlphaFoldDB" id="A0AAQ3PNK1"/>
<dbReference type="EMBL" id="CP144745">
    <property type="protein sequence ID" value="WVZ53840.1"/>
    <property type="molecule type" value="Genomic_DNA"/>
</dbReference>
<dbReference type="Pfam" id="PF08224">
    <property type="entry name" value="DUF1719"/>
    <property type="match status" value="1"/>
</dbReference>
<dbReference type="InterPro" id="IPR013181">
    <property type="entry name" value="DUF1719"/>
</dbReference>
<organism evidence="1 2">
    <name type="scientific">Paspalum notatum var. saurae</name>
    <dbReference type="NCBI Taxonomy" id="547442"/>
    <lineage>
        <taxon>Eukaryota</taxon>
        <taxon>Viridiplantae</taxon>
        <taxon>Streptophyta</taxon>
        <taxon>Embryophyta</taxon>
        <taxon>Tracheophyta</taxon>
        <taxon>Spermatophyta</taxon>
        <taxon>Magnoliopsida</taxon>
        <taxon>Liliopsida</taxon>
        <taxon>Poales</taxon>
        <taxon>Poaceae</taxon>
        <taxon>PACMAD clade</taxon>
        <taxon>Panicoideae</taxon>
        <taxon>Andropogonodae</taxon>
        <taxon>Paspaleae</taxon>
        <taxon>Paspalinae</taxon>
        <taxon>Paspalum</taxon>
    </lineage>
</organism>
<name>A0AAQ3PNK1_PASNO</name>
<dbReference type="SMART" id="SM01157">
    <property type="entry name" value="DUF1719"/>
    <property type="match status" value="1"/>
</dbReference>
<proteinExistence type="predicted"/>
<dbReference type="Proteomes" id="UP001341281">
    <property type="component" value="Chromosome 01"/>
</dbReference>
<sequence>MRLHESTDVVGVAVTCLQQFTPRHFRPVAEDVEIRLTRLPTQDLCWVPSDESNHHKEHWDILHTIFCKWFWPNPFCCRRQLAAAHGHRSSSSSESFLPCGGGGTYLEPVTHVYLQGHIPWPAAIDGDDAACPARGLKFGVLFSPHASSKDLTSPAVGGSETEMIDGDASDRGLYANISFRQMGEIMLPKAAECLRRNTEEGSWNSDREWGLENTIGLSLSTRKERAAGNRLKRQASFVSGGQHLLFLLQPFLT</sequence>